<dbReference type="InterPro" id="IPR001173">
    <property type="entry name" value="Glyco_trans_2-like"/>
</dbReference>
<dbReference type="EMBL" id="AOIU01000004">
    <property type="protein sequence ID" value="ELZ30310.1"/>
    <property type="molecule type" value="Genomic_DNA"/>
</dbReference>
<sequence length="308" mass="34988">MRDGPLVSIVTPTYNRPDKITDAIDEVAKQSYTNLQHIIVDGNSEAPIRDIVSDHVESSDIDCEVIAEIQSENEGISSARNMGLEIADGSYIAFLDDDDQWYPDKIERQVRLAEEEDADFIHCGIEQRENGHVFSTQVPKVERDLTKELLTGAPIKSPSTVMISSELFDQTGGFDADLWIYEDWDFYIRCSLHTEFAGVQDVLVTRQHHDSQLSGNYQKKLSSAVPRLKRKHRSLARDYDVEERFVATLERFLAASAIKSGQYRSARNHYINAVRNDISEEDIVRLLALSAGGISYRPLQRVRRRLIS</sequence>
<reference evidence="2 3" key="1">
    <citation type="journal article" date="2014" name="PLoS Genet.">
        <title>Phylogenetically driven sequencing of extremely halophilic archaea reveals strategies for static and dynamic osmo-response.</title>
        <authorList>
            <person name="Becker E.A."/>
            <person name="Seitzer P.M."/>
            <person name="Tritt A."/>
            <person name="Larsen D."/>
            <person name="Krusor M."/>
            <person name="Yao A.I."/>
            <person name="Wu D."/>
            <person name="Madern D."/>
            <person name="Eisen J.A."/>
            <person name="Darling A.E."/>
            <person name="Facciotti M.T."/>
        </authorList>
    </citation>
    <scope>NUCLEOTIDE SEQUENCE [LARGE SCALE GENOMIC DNA]</scope>
    <source>
        <strain evidence="2 3">2-9-1</strain>
    </source>
</reference>
<dbReference type="Proteomes" id="UP000011626">
    <property type="component" value="Unassembled WGS sequence"/>
</dbReference>
<comment type="caution">
    <text evidence="2">The sequence shown here is derived from an EMBL/GenBank/DDBJ whole genome shotgun (WGS) entry which is preliminary data.</text>
</comment>
<dbReference type="AlphaFoldDB" id="M0D4C6"/>
<dbReference type="RefSeq" id="WP_006881895.1">
    <property type="nucleotide sequence ID" value="NZ_AOIU01000004.1"/>
</dbReference>
<gene>
    <name evidence="2" type="ORF">C475_01207</name>
</gene>
<dbReference type="Gene3D" id="3.90.550.10">
    <property type="entry name" value="Spore Coat Polysaccharide Biosynthesis Protein SpsA, Chain A"/>
    <property type="match status" value="1"/>
</dbReference>
<evidence type="ECO:0000313" key="2">
    <source>
        <dbReference type="EMBL" id="ELZ30310.1"/>
    </source>
</evidence>
<dbReference type="Pfam" id="PF00535">
    <property type="entry name" value="Glycos_transf_2"/>
    <property type="match status" value="1"/>
</dbReference>
<evidence type="ECO:0000313" key="3">
    <source>
        <dbReference type="Proteomes" id="UP000011626"/>
    </source>
</evidence>
<dbReference type="SUPFAM" id="SSF53448">
    <property type="entry name" value="Nucleotide-diphospho-sugar transferases"/>
    <property type="match status" value="1"/>
</dbReference>
<dbReference type="GO" id="GO:0016758">
    <property type="term" value="F:hexosyltransferase activity"/>
    <property type="evidence" value="ECO:0007669"/>
    <property type="project" value="UniProtKB-ARBA"/>
</dbReference>
<dbReference type="PANTHER" id="PTHR22916">
    <property type="entry name" value="GLYCOSYLTRANSFERASE"/>
    <property type="match status" value="1"/>
</dbReference>
<keyword evidence="3" id="KW-1185">Reference proteome</keyword>
<protein>
    <submittedName>
        <fullName evidence="2">Glycosyl transferase</fullName>
    </submittedName>
</protein>
<evidence type="ECO:0000259" key="1">
    <source>
        <dbReference type="Pfam" id="PF00535"/>
    </source>
</evidence>
<dbReference type="InterPro" id="IPR029044">
    <property type="entry name" value="Nucleotide-diphossugar_trans"/>
</dbReference>
<feature type="domain" description="Glycosyltransferase 2-like" evidence="1">
    <location>
        <begin position="8"/>
        <end position="169"/>
    </location>
</feature>
<dbReference type="eggNOG" id="arCOG01381">
    <property type="taxonomic scope" value="Archaea"/>
</dbReference>
<dbReference type="OrthoDB" id="46222at2157"/>
<keyword evidence="2" id="KW-0808">Transferase</keyword>
<dbReference type="STRING" id="797114.C475_01207"/>
<organism evidence="2 3">
    <name type="scientific">Halosimplex carlsbadense 2-9-1</name>
    <dbReference type="NCBI Taxonomy" id="797114"/>
    <lineage>
        <taxon>Archaea</taxon>
        <taxon>Methanobacteriati</taxon>
        <taxon>Methanobacteriota</taxon>
        <taxon>Stenosarchaea group</taxon>
        <taxon>Halobacteria</taxon>
        <taxon>Halobacteriales</taxon>
        <taxon>Haloarculaceae</taxon>
        <taxon>Halosimplex</taxon>
    </lineage>
</organism>
<dbReference type="PANTHER" id="PTHR22916:SF3">
    <property type="entry name" value="UDP-GLCNAC:BETAGAL BETA-1,3-N-ACETYLGLUCOSAMINYLTRANSFERASE-LIKE PROTEIN 1"/>
    <property type="match status" value="1"/>
</dbReference>
<accession>M0D4C6</accession>
<proteinExistence type="predicted"/>
<name>M0D4C6_9EURY</name>